<dbReference type="EMBL" id="MH534948">
    <property type="protein sequence ID" value="QCX41926.1"/>
    <property type="molecule type" value="Genomic_DNA"/>
</dbReference>
<dbReference type="AlphaFoldDB" id="A0A4Y5QS43"/>
<protein>
    <submittedName>
        <fullName evidence="7">ATP-grasp domain-containing protein</fullName>
    </submittedName>
    <submittedName>
        <fullName evidence="6">Mhr20</fullName>
    </submittedName>
</protein>
<dbReference type="InterPro" id="IPR052032">
    <property type="entry name" value="ATP-dep_AA_Ligase"/>
</dbReference>
<accession>A0A4Y5QS43</accession>
<evidence type="ECO:0000313" key="7">
    <source>
        <dbReference type="EMBL" id="QHD26304.1"/>
    </source>
</evidence>
<reference evidence="7" key="2">
    <citation type="journal article" date="2020" name="J. Am. Chem. Soc.">
        <title>Characterization of Miharamycin Biosynthesis Reveals a Hybrid NRPS-PKS to Synthesize High-Carbon Sugar from a Complex Nucleoside.</title>
        <authorList>
            <person name="Wang F."/>
            <person name="Zhang W.H."/>
            <person name="Zhao J."/>
            <person name="Kang W.J."/>
            <person name="Wang S."/>
            <person name="Yu B."/>
            <person name="Pan H.X."/>
            <person name="Tang G.L."/>
        </authorList>
    </citation>
    <scope>NUCLEOTIDE SEQUENCE</scope>
    <source>
        <strain evidence="7">MS-1242</strain>
    </source>
</reference>
<evidence type="ECO:0000256" key="1">
    <source>
        <dbReference type="ARBA" id="ARBA00022598"/>
    </source>
</evidence>
<dbReference type="SMR" id="A0A4Y5QS43"/>
<evidence type="ECO:0000259" key="5">
    <source>
        <dbReference type="PROSITE" id="PS50975"/>
    </source>
</evidence>
<keyword evidence="2 4" id="KW-0547">Nucleotide-binding</keyword>
<dbReference type="InterPro" id="IPR040570">
    <property type="entry name" value="LAL_C2"/>
</dbReference>
<dbReference type="Pfam" id="PF18130">
    <property type="entry name" value="ATPgrasp_N"/>
    <property type="match status" value="1"/>
</dbReference>
<dbReference type="PROSITE" id="PS50975">
    <property type="entry name" value="ATP_GRASP"/>
    <property type="match status" value="1"/>
</dbReference>
<evidence type="ECO:0000313" key="6">
    <source>
        <dbReference type="EMBL" id="QCX41926.1"/>
    </source>
</evidence>
<proteinExistence type="predicted"/>
<dbReference type="InterPro" id="IPR041472">
    <property type="entry name" value="BL00235/CARNS1_N"/>
</dbReference>
<dbReference type="GO" id="GO:0005524">
    <property type="term" value="F:ATP binding"/>
    <property type="evidence" value="ECO:0007669"/>
    <property type="project" value="UniProtKB-UniRule"/>
</dbReference>
<dbReference type="SUPFAM" id="SSF56059">
    <property type="entry name" value="Glutathione synthetase ATP-binding domain-like"/>
    <property type="match status" value="1"/>
</dbReference>
<dbReference type="EMBL" id="MN850873">
    <property type="protein sequence ID" value="QHD26304.1"/>
    <property type="molecule type" value="Genomic_DNA"/>
</dbReference>
<dbReference type="Pfam" id="PF13535">
    <property type="entry name" value="ATP-grasp_4"/>
    <property type="match status" value="1"/>
</dbReference>
<evidence type="ECO:0000256" key="2">
    <source>
        <dbReference type="ARBA" id="ARBA00022741"/>
    </source>
</evidence>
<dbReference type="GO" id="GO:0016874">
    <property type="term" value="F:ligase activity"/>
    <property type="evidence" value="ECO:0007669"/>
    <property type="project" value="UniProtKB-KW"/>
</dbReference>
<name>A0A4Y5QS43_9ACTN</name>
<gene>
    <name evidence="6" type="primary">mhr20</name>
    <name evidence="7" type="synonym">mihA</name>
</gene>
<dbReference type="Gene3D" id="3.30.470.20">
    <property type="entry name" value="ATP-grasp fold, B domain"/>
    <property type="match status" value="1"/>
</dbReference>
<sequence>MTHDSAGRRETLLVVGSGYRAGHERLLAQMAADADLILLNPEPVSWQRDWVQAAEVFDPADGDDGVLRTAKTLVDRRPVAAVVTYEETMVVTTARLAQSLGLPGVPVAAAELARDKHRQRTLLNSTGISPTRSVLVHDLPAARRAAQEIGYPLMVKPRGLSGSAGVRRVDEESQFDAAFDAAVNADKRGLESEGVLVEEFLEGFEFDVDCLVHDGTATPVSWARKIWAYDPYPIEAGFITGHGTLGRAEMTEGFDLACRSVLAAGIDRTVAHVEVKMTPAGPRIIELNARPGGDIASRIVELARGVRLGSLLVSAALGRAPHTASSDDRSAGIRFLYPRSRRRFDGLAEAARLRSRPWVHEIRELHPRGETVAPPPEDLYGRVGYVMATGPHADEVEDRLLLAHHELRVLGS</sequence>
<keyword evidence="3 4" id="KW-0067">ATP-binding</keyword>
<dbReference type="InterPro" id="IPR011761">
    <property type="entry name" value="ATP-grasp"/>
</dbReference>
<evidence type="ECO:0000256" key="4">
    <source>
        <dbReference type="PROSITE-ProRule" id="PRU00409"/>
    </source>
</evidence>
<reference evidence="6" key="1">
    <citation type="journal article" date="2019" name="J. Am. Chem. Soc.">
        <title>The Amipurimycin and Miharamycin Biosynthetic Gene Clusters: Unraveling the Origins of 2-Aminopurinyl Peptidyl Nucleoside Antibiotics.</title>
        <authorList>
            <person name="Romo A.J."/>
            <person name="Shiraishi T."/>
            <person name="Ikeuchi H."/>
            <person name="Lin G.M."/>
            <person name="Geng Y."/>
            <person name="Lee Y.H."/>
            <person name="Liem P.H."/>
            <person name="Ma T."/>
            <person name="Ogasawara Y."/>
            <person name="Shin-Ya K."/>
            <person name="Nishiyama M."/>
            <person name="Kuzuyama T."/>
            <person name="Liu H.W."/>
        </authorList>
    </citation>
    <scope>NUCLEOTIDE SEQUENCE</scope>
    <source>
        <strain evidence="6">MS-1242 [SF-489]</strain>
    </source>
</reference>
<dbReference type="SMART" id="SM01209">
    <property type="entry name" value="GARS_A"/>
    <property type="match status" value="1"/>
</dbReference>
<dbReference type="GO" id="GO:0046872">
    <property type="term" value="F:metal ion binding"/>
    <property type="evidence" value="ECO:0007669"/>
    <property type="project" value="InterPro"/>
</dbReference>
<dbReference type="Gene3D" id="3.40.50.20">
    <property type="match status" value="1"/>
</dbReference>
<dbReference type="Pfam" id="PF18603">
    <property type="entry name" value="LAL_C2"/>
    <property type="match status" value="1"/>
</dbReference>
<dbReference type="PANTHER" id="PTHR43585:SF2">
    <property type="entry name" value="ATP-GRASP ENZYME FSQD"/>
    <property type="match status" value="1"/>
</dbReference>
<organism evidence="6">
    <name type="scientific">Streptomyces miharaensis</name>
    <dbReference type="NCBI Taxonomy" id="285483"/>
    <lineage>
        <taxon>Bacteria</taxon>
        <taxon>Bacillati</taxon>
        <taxon>Actinomycetota</taxon>
        <taxon>Actinomycetes</taxon>
        <taxon>Kitasatosporales</taxon>
        <taxon>Streptomycetaceae</taxon>
        <taxon>Streptomyces</taxon>
    </lineage>
</organism>
<dbReference type="PANTHER" id="PTHR43585">
    <property type="entry name" value="FUMIPYRROLE BIOSYNTHESIS PROTEIN C"/>
    <property type="match status" value="1"/>
</dbReference>
<evidence type="ECO:0000256" key="3">
    <source>
        <dbReference type="ARBA" id="ARBA00022840"/>
    </source>
</evidence>
<feature type="domain" description="ATP-grasp" evidence="5">
    <location>
        <begin position="120"/>
        <end position="317"/>
    </location>
</feature>
<keyword evidence="1" id="KW-0436">Ligase</keyword>